<name>A0A4T0I277_WALIC</name>
<dbReference type="CDD" id="cd02440">
    <property type="entry name" value="AdoMet_MTases"/>
    <property type="match status" value="1"/>
</dbReference>
<dbReference type="PROSITE" id="PS00092">
    <property type="entry name" value="N6_MTASE"/>
    <property type="match status" value="1"/>
</dbReference>
<evidence type="ECO:0000256" key="2">
    <source>
        <dbReference type="ARBA" id="ARBA00022679"/>
    </source>
</evidence>
<evidence type="ECO:0000256" key="1">
    <source>
        <dbReference type="ARBA" id="ARBA00022603"/>
    </source>
</evidence>
<dbReference type="SUPFAM" id="SSF53335">
    <property type="entry name" value="S-adenosyl-L-methionine-dependent methyltransferases"/>
    <property type="match status" value="1"/>
</dbReference>
<dbReference type="Pfam" id="PF05971">
    <property type="entry name" value="Methyltransf_10"/>
    <property type="match status" value="1"/>
</dbReference>
<evidence type="ECO:0000313" key="4">
    <source>
        <dbReference type="Proteomes" id="UP000306954"/>
    </source>
</evidence>
<accession>A0A4T0I277</accession>
<reference evidence="3 4" key="1">
    <citation type="submission" date="2019-03" db="EMBL/GenBank/DDBJ databases">
        <title>Sequencing 23 genomes of Wallemia ichthyophaga.</title>
        <authorList>
            <person name="Gostincar C."/>
        </authorList>
    </citation>
    <scope>NUCLEOTIDE SEQUENCE [LARGE SCALE GENOMIC DNA]</scope>
    <source>
        <strain evidence="3 4">EXF-8621</strain>
    </source>
</reference>
<comment type="caution">
    <text evidence="3">The sequence shown here is derived from an EMBL/GenBank/DDBJ whole genome shotgun (WGS) entry which is preliminary data.</text>
</comment>
<dbReference type="Proteomes" id="UP000306954">
    <property type="component" value="Unassembled WGS sequence"/>
</dbReference>
<dbReference type="InterPro" id="IPR002052">
    <property type="entry name" value="DNA_methylase_N6_adenine_CS"/>
</dbReference>
<dbReference type="GO" id="GO:0005634">
    <property type="term" value="C:nucleus"/>
    <property type="evidence" value="ECO:0007669"/>
    <property type="project" value="TreeGrafter"/>
</dbReference>
<dbReference type="EMBL" id="SPOF01000036">
    <property type="protein sequence ID" value="TIB09880.1"/>
    <property type="molecule type" value="Genomic_DNA"/>
</dbReference>
<evidence type="ECO:0008006" key="5">
    <source>
        <dbReference type="Google" id="ProtNLM"/>
    </source>
</evidence>
<keyword evidence="1" id="KW-0489">Methyltransferase</keyword>
<proteinExistence type="predicted"/>
<gene>
    <name evidence="3" type="ORF">E3P90_03066</name>
</gene>
<dbReference type="GO" id="GO:0008168">
    <property type="term" value="F:methyltransferase activity"/>
    <property type="evidence" value="ECO:0007669"/>
    <property type="project" value="UniProtKB-KW"/>
</dbReference>
<dbReference type="InterPro" id="IPR010286">
    <property type="entry name" value="METTL16/RlmF"/>
</dbReference>
<dbReference type="GO" id="GO:0003676">
    <property type="term" value="F:nucleic acid binding"/>
    <property type="evidence" value="ECO:0007669"/>
    <property type="project" value="InterPro"/>
</dbReference>
<dbReference type="PANTHER" id="PTHR13393">
    <property type="entry name" value="SAM-DEPENDENT METHYLTRANSFERASE"/>
    <property type="match status" value="1"/>
</dbReference>
<dbReference type="AlphaFoldDB" id="A0A4T0I277"/>
<dbReference type="Gene3D" id="3.40.50.150">
    <property type="entry name" value="Vaccinia Virus protein VP39"/>
    <property type="match status" value="1"/>
</dbReference>
<keyword evidence="2" id="KW-0808">Transferase</keyword>
<sequence length="390" mass="44541">MVNLDEIDFNWLAARYSKLKPFVNKQNKINFKDEFLVQNKLMPTIPNRLDYLNWIKSIWRSHVSPGDTFNLIDIGTGYLPIYPILAARLFDNCLVYATDIDHSSLELAASNIDRNNLDDKIKLVGVDRDDNNLIPSEITDNHAQFDFLIMNPPFYDAGQVNRQNIKSNHPSGLNLGSTNELYTEGGELGFILKLINQSIKLKHKVVWYSTLIGIKSNLSILIKYLNKHNISNYALNVINRGNTLRWLLAWSFLPYRLDNSLARSNNKSLFKLNPPSTHHTHNLNHPINLDAMISLINQLSNVYISHRSEGSVFVIIMGINSWSRSSRRAATNPLTPHFNPTKLSISIESHEPNSNTLHFRWLEGFDFQLFISFVKHISTKASSHTSSTSI</sequence>
<evidence type="ECO:0000313" key="3">
    <source>
        <dbReference type="EMBL" id="TIB09880.1"/>
    </source>
</evidence>
<organism evidence="3 4">
    <name type="scientific">Wallemia ichthyophaga</name>
    <dbReference type="NCBI Taxonomy" id="245174"/>
    <lineage>
        <taxon>Eukaryota</taxon>
        <taxon>Fungi</taxon>
        <taxon>Dikarya</taxon>
        <taxon>Basidiomycota</taxon>
        <taxon>Wallemiomycotina</taxon>
        <taxon>Wallemiomycetes</taxon>
        <taxon>Wallemiales</taxon>
        <taxon>Wallemiaceae</taxon>
        <taxon>Wallemia</taxon>
    </lineage>
</organism>
<protein>
    <recommendedName>
        <fullName evidence="5">Methyltransferase-like protein C27D7.08c</fullName>
    </recommendedName>
</protein>
<dbReference type="GO" id="GO:0070475">
    <property type="term" value="P:rRNA base methylation"/>
    <property type="evidence" value="ECO:0007669"/>
    <property type="project" value="TreeGrafter"/>
</dbReference>
<dbReference type="InterPro" id="IPR029063">
    <property type="entry name" value="SAM-dependent_MTases_sf"/>
</dbReference>
<dbReference type="PANTHER" id="PTHR13393:SF0">
    <property type="entry name" value="RNA N6-ADENOSINE-METHYLTRANSFERASE METTL16"/>
    <property type="match status" value="1"/>
</dbReference>